<reference evidence="3" key="1">
    <citation type="journal article" date="2023" name="Mol. Phylogenet. Evol.">
        <title>Genome-scale phylogeny and comparative genomics of the fungal order Sordariales.</title>
        <authorList>
            <person name="Hensen N."/>
            <person name="Bonometti L."/>
            <person name="Westerberg I."/>
            <person name="Brannstrom I.O."/>
            <person name="Guillou S."/>
            <person name="Cros-Aarteil S."/>
            <person name="Calhoun S."/>
            <person name="Haridas S."/>
            <person name="Kuo A."/>
            <person name="Mondo S."/>
            <person name="Pangilinan J."/>
            <person name="Riley R."/>
            <person name="LaButti K."/>
            <person name="Andreopoulos B."/>
            <person name="Lipzen A."/>
            <person name="Chen C."/>
            <person name="Yan M."/>
            <person name="Daum C."/>
            <person name="Ng V."/>
            <person name="Clum A."/>
            <person name="Steindorff A."/>
            <person name="Ohm R.A."/>
            <person name="Martin F."/>
            <person name="Silar P."/>
            <person name="Natvig D.O."/>
            <person name="Lalanne C."/>
            <person name="Gautier V."/>
            <person name="Ament-Velasquez S.L."/>
            <person name="Kruys A."/>
            <person name="Hutchinson M.I."/>
            <person name="Powell A.J."/>
            <person name="Barry K."/>
            <person name="Miller A.N."/>
            <person name="Grigoriev I.V."/>
            <person name="Debuchy R."/>
            <person name="Gladieux P."/>
            <person name="Hiltunen Thoren M."/>
            <person name="Johannesson H."/>
        </authorList>
    </citation>
    <scope>NUCLEOTIDE SEQUENCE</scope>
    <source>
        <strain evidence="3">CBS 168.71</strain>
    </source>
</reference>
<organism evidence="3 4">
    <name type="scientific">Chaetomium fimeti</name>
    <dbReference type="NCBI Taxonomy" id="1854472"/>
    <lineage>
        <taxon>Eukaryota</taxon>
        <taxon>Fungi</taxon>
        <taxon>Dikarya</taxon>
        <taxon>Ascomycota</taxon>
        <taxon>Pezizomycotina</taxon>
        <taxon>Sordariomycetes</taxon>
        <taxon>Sordariomycetidae</taxon>
        <taxon>Sordariales</taxon>
        <taxon>Chaetomiaceae</taxon>
        <taxon>Chaetomium</taxon>
    </lineage>
</organism>
<reference evidence="3" key="2">
    <citation type="submission" date="2023-06" db="EMBL/GenBank/DDBJ databases">
        <authorList>
            <consortium name="Lawrence Berkeley National Laboratory"/>
            <person name="Haridas S."/>
            <person name="Hensen N."/>
            <person name="Bonometti L."/>
            <person name="Westerberg I."/>
            <person name="Brannstrom I.O."/>
            <person name="Guillou S."/>
            <person name="Cros-Aarteil S."/>
            <person name="Calhoun S."/>
            <person name="Kuo A."/>
            <person name="Mondo S."/>
            <person name="Pangilinan J."/>
            <person name="Riley R."/>
            <person name="Labutti K."/>
            <person name="Andreopoulos B."/>
            <person name="Lipzen A."/>
            <person name="Chen C."/>
            <person name="Yanf M."/>
            <person name="Daum C."/>
            <person name="Ng V."/>
            <person name="Clum A."/>
            <person name="Steindorff A."/>
            <person name="Ohm R."/>
            <person name="Martin F."/>
            <person name="Silar P."/>
            <person name="Natvig D."/>
            <person name="Lalanne C."/>
            <person name="Gautier V."/>
            <person name="Ament-Velasquez S.L."/>
            <person name="Kruys A."/>
            <person name="Hutchinson M.I."/>
            <person name="Powell A.J."/>
            <person name="Barry K."/>
            <person name="Miller A.N."/>
            <person name="Grigoriev I.V."/>
            <person name="Debuchy R."/>
            <person name="Gladieux P."/>
            <person name="Thoren M.H."/>
            <person name="Johannesson H."/>
        </authorList>
    </citation>
    <scope>NUCLEOTIDE SEQUENCE</scope>
    <source>
        <strain evidence="3">CBS 168.71</strain>
    </source>
</reference>
<evidence type="ECO:0000256" key="1">
    <source>
        <dbReference type="SAM" id="MobiDB-lite"/>
    </source>
</evidence>
<proteinExistence type="predicted"/>
<evidence type="ECO:0000259" key="2">
    <source>
        <dbReference type="PROSITE" id="PS50172"/>
    </source>
</evidence>
<dbReference type="InterPro" id="IPR036420">
    <property type="entry name" value="BRCT_dom_sf"/>
</dbReference>
<dbReference type="SUPFAM" id="SSF52113">
    <property type="entry name" value="BRCT domain"/>
    <property type="match status" value="1"/>
</dbReference>
<dbReference type="EMBL" id="JAUEPN010000004">
    <property type="protein sequence ID" value="KAK3296244.1"/>
    <property type="molecule type" value="Genomic_DNA"/>
</dbReference>
<dbReference type="Gene3D" id="3.40.50.10190">
    <property type="entry name" value="BRCT domain"/>
    <property type="match status" value="1"/>
</dbReference>
<comment type="caution">
    <text evidence="3">The sequence shown here is derived from an EMBL/GenBank/DDBJ whole genome shotgun (WGS) entry which is preliminary data.</text>
</comment>
<dbReference type="PROSITE" id="PS50172">
    <property type="entry name" value="BRCT"/>
    <property type="match status" value="1"/>
</dbReference>
<sequence length="410" mass="45017">MRSRKEKPIFRGLTIAAVGNLGGSAQWTDTNIARWVGLREGRFVRDGAGAGAGASVSMGAGKIIGVGNGEGTGAGGDAEVTHVVCTGEEFRRRGRLVKAALKCPKTCHIVTLDWLEDSMLKGKRLDEELYSHLRALKRERERERKRLMVIKGLEKAVKEVNPNLYHLYRDHTFFQYEVVMTRDNEEAGIQGERYILSMFESNNDKPRLYWFVAKYYKKKGDTQAKIHRPSHAPGMFAREFALFQSFFRVKTGIAWAQRLVKEGTTDKRVFQYQPPTGGKPVGWVPIEHVPVEHVPAEHDPTETPSGVVVDKNVNTATPTQPSAVANANGNGGAIPMASPTIGTSSSAPNPHRQSPFFIPLAYSPRPQHGAQDQRTPDFSSRTAPTFGLLTGAISPSIVGLTGRDNAVCAL</sequence>
<accession>A0AAE0HGS9</accession>
<dbReference type="Proteomes" id="UP001278766">
    <property type="component" value="Unassembled WGS sequence"/>
</dbReference>
<dbReference type="RefSeq" id="XP_062659758.1">
    <property type="nucleotide sequence ID" value="XM_062807498.1"/>
</dbReference>
<name>A0AAE0HGS9_9PEZI</name>
<gene>
    <name evidence="3" type="ORF">B0H64DRAFT_461274</name>
</gene>
<evidence type="ECO:0000313" key="3">
    <source>
        <dbReference type="EMBL" id="KAK3296244.1"/>
    </source>
</evidence>
<protein>
    <recommendedName>
        <fullName evidence="2">BRCT domain-containing protein</fullName>
    </recommendedName>
</protein>
<evidence type="ECO:0000313" key="4">
    <source>
        <dbReference type="Proteomes" id="UP001278766"/>
    </source>
</evidence>
<feature type="domain" description="BRCT" evidence="2">
    <location>
        <begin position="5"/>
        <end position="132"/>
    </location>
</feature>
<dbReference type="GeneID" id="87844446"/>
<feature type="compositionally biased region" description="Polar residues" evidence="1">
    <location>
        <begin position="342"/>
        <end position="352"/>
    </location>
</feature>
<feature type="region of interest" description="Disordered" evidence="1">
    <location>
        <begin position="342"/>
        <end position="378"/>
    </location>
</feature>
<dbReference type="InterPro" id="IPR001357">
    <property type="entry name" value="BRCT_dom"/>
</dbReference>
<keyword evidence="4" id="KW-1185">Reference proteome</keyword>
<dbReference type="AlphaFoldDB" id="A0AAE0HGS9"/>